<evidence type="ECO:0000256" key="2">
    <source>
        <dbReference type="ARBA" id="ARBA00022670"/>
    </source>
</evidence>
<feature type="signal peptide" evidence="9">
    <location>
        <begin position="1"/>
        <end position="15"/>
    </location>
</feature>
<dbReference type="CDD" id="cd04077">
    <property type="entry name" value="Peptidases_S8_PCSK9_ProteinaseK_like"/>
    <property type="match status" value="1"/>
</dbReference>
<evidence type="ECO:0000256" key="6">
    <source>
        <dbReference type="ARBA" id="ARBA00023157"/>
    </source>
</evidence>
<dbReference type="PROSITE" id="PS00138">
    <property type="entry name" value="SUBTILASE_SER"/>
    <property type="match status" value="1"/>
</dbReference>
<organism evidence="12 13">
    <name type="scientific">Cordyceps fumosorosea (strain ARSEF 2679)</name>
    <name type="common">Isaria fumosorosea</name>
    <dbReference type="NCBI Taxonomy" id="1081104"/>
    <lineage>
        <taxon>Eukaryota</taxon>
        <taxon>Fungi</taxon>
        <taxon>Dikarya</taxon>
        <taxon>Ascomycota</taxon>
        <taxon>Pezizomycotina</taxon>
        <taxon>Sordariomycetes</taxon>
        <taxon>Hypocreomycetidae</taxon>
        <taxon>Hypocreales</taxon>
        <taxon>Cordycipitaceae</taxon>
        <taxon>Cordyceps</taxon>
    </lineage>
</organism>
<keyword evidence="2 7" id="KW-0645">Protease</keyword>
<dbReference type="FunFam" id="3.40.50.200:FF:000014">
    <property type="entry name" value="Proteinase K"/>
    <property type="match status" value="1"/>
</dbReference>
<dbReference type="InterPro" id="IPR023828">
    <property type="entry name" value="Peptidase_S8_Ser-AS"/>
</dbReference>
<sequence length="398" mass="42398">MRLSTFVSLLPLVAGAPATRKRAEPAPILEHRGEPKELVADKYIVKFRQGSAMKEVKRTVKLLREDPSQVFSDGIFTGFAGQIHSDGLEAIRQHPDVEYIEPVSVMSTNNVVSQTRRVPWGLERISHRDNEADSYDYDQTAGAGTCAYVIDSGVDINHPEFEGRATSLGSYIGNSDRDDCGHGTHVAGTIGSRSFGVAKKTHIFALKALGWSRQVGNCVGNNDITIAALHYVARHAAENRSRCPKGAVVNMSLGGPASRSVNEAVDNLAARGVFVAVASGNSNQDAENFSPASANGACCVGATDYYDRRYAMSNFGAYVDVAAPGVDVYSTLPNGQAGPMTGTSMASPHIAGLAAYLAARDGVSGPKLCTKIRNMATRGAIVNQYDDTRNLIAFNGGR</sequence>
<proteinExistence type="inferred from homology"/>
<dbReference type="GeneID" id="30021209"/>
<keyword evidence="13" id="KW-1185">Reference proteome</keyword>
<keyword evidence="6" id="KW-1015">Disulfide bond</keyword>
<keyword evidence="5 7" id="KW-0720">Serine protease</keyword>
<protein>
    <submittedName>
        <fullName evidence="12">Oryzin</fullName>
    </submittedName>
</protein>
<keyword evidence="4 7" id="KW-0378">Hydrolase</keyword>
<dbReference type="InterPro" id="IPR023827">
    <property type="entry name" value="Peptidase_S8_Asp-AS"/>
</dbReference>
<name>A0A167VW35_CORFA</name>
<dbReference type="PROSITE" id="PS00137">
    <property type="entry name" value="SUBTILASE_HIS"/>
    <property type="match status" value="1"/>
</dbReference>
<comment type="similarity">
    <text evidence="1 7 8">Belongs to the peptidase S8 family.</text>
</comment>
<dbReference type="STRING" id="1081104.A0A167VW35"/>
<dbReference type="InterPro" id="IPR010259">
    <property type="entry name" value="S8pro/Inhibitor_I9"/>
</dbReference>
<feature type="active site" description="Charge relay system" evidence="7">
    <location>
        <position position="344"/>
    </location>
</feature>
<evidence type="ECO:0000256" key="9">
    <source>
        <dbReference type="SAM" id="SignalP"/>
    </source>
</evidence>
<dbReference type="InterPro" id="IPR050131">
    <property type="entry name" value="Peptidase_S8_subtilisin-like"/>
</dbReference>
<reference evidence="12 13" key="1">
    <citation type="journal article" date="2016" name="Genome Biol. Evol.">
        <title>Divergent and convergent evolution of fungal pathogenicity.</title>
        <authorList>
            <person name="Shang Y."/>
            <person name="Xiao G."/>
            <person name="Zheng P."/>
            <person name="Cen K."/>
            <person name="Zhan S."/>
            <person name="Wang C."/>
        </authorList>
    </citation>
    <scope>NUCLEOTIDE SEQUENCE [LARGE SCALE GENOMIC DNA]</scope>
    <source>
        <strain evidence="12 13">ARSEF 2679</strain>
    </source>
</reference>
<dbReference type="GO" id="GO:0006508">
    <property type="term" value="P:proteolysis"/>
    <property type="evidence" value="ECO:0007669"/>
    <property type="project" value="UniProtKB-KW"/>
</dbReference>
<dbReference type="PROSITE" id="PS51892">
    <property type="entry name" value="SUBTILASE"/>
    <property type="match status" value="1"/>
</dbReference>
<dbReference type="InterPro" id="IPR022398">
    <property type="entry name" value="Peptidase_S8_His-AS"/>
</dbReference>
<dbReference type="RefSeq" id="XP_018704248.1">
    <property type="nucleotide sequence ID" value="XM_018848522.1"/>
</dbReference>
<evidence type="ECO:0000259" key="11">
    <source>
        <dbReference type="Pfam" id="PF05922"/>
    </source>
</evidence>
<dbReference type="GO" id="GO:0005576">
    <property type="term" value="C:extracellular region"/>
    <property type="evidence" value="ECO:0007669"/>
    <property type="project" value="UniProtKB-ARBA"/>
</dbReference>
<dbReference type="PRINTS" id="PR00723">
    <property type="entry name" value="SUBTILISIN"/>
</dbReference>
<feature type="chain" id="PRO_5011955369" evidence="9">
    <location>
        <begin position="16"/>
        <end position="398"/>
    </location>
</feature>
<dbReference type="Proteomes" id="UP000076744">
    <property type="component" value="Unassembled WGS sequence"/>
</dbReference>
<dbReference type="Pfam" id="PF05922">
    <property type="entry name" value="Inhibitor_I9"/>
    <property type="match status" value="1"/>
</dbReference>
<dbReference type="PANTHER" id="PTHR43806:SF11">
    <property type="entry name" value="CEREVISIN-RELATED"/>
    <property type="match status" value="1"/>
</dbReference>
<dbReference type="InterPro" id="IPR034193">
    <property type="entry name" value="PCSK9_ProteinaseK-like"/>
</dbReference>
<evidence type="ECO:0000256" key="8">
    <source>
        <dbReference type="RuleBase" id="RU003355"/>
    </source>
</evidence>
<evidence type="ECO:0000256" key="1">
    <source>
        <dbReference type="ARBA" id="ARBA00011073"/>
    </source>
</evidence>
<feature type="domain" description="Inhibitor I9" evidence="11">
    <location>
        <begin position="43"/>
        <end position="106"/>
    </location>
</feature>
<dbReference type="OrthoDB" id="206201at2759"/>
<dbReference type="Pfam" id="PF00082">
    <property type="entry name" value="Peptidase_S8"/>
    <property type="match status" value="1"/>
</dbReference>
<dbReference type="EMBL" id="AZHB01000011">
    <property type="protein sequence ID" value="OAA63041.1"/>
    <property type="molecule type" value="Genomic_DNA"/>
</dbReference>
<gene>
    <name evidence="12" type="ORF">ISF_04917</name>
</gene>
<dbReference type="InterPro" id="IPR037045">
    <property type="entry name" value="S8pro/Inhibitor_I9_sf"/>
</dbReference>
<dbReference type="PANTHER" id="PTHR43806">
    <property type="entry name" value="PEPTIDASE S8"/>
    <property type="match status" value="1"/>
</dbReference>
<comment type="caution">
    <text evidence="12">The sequence shown here is derived from an EMBL/GenBank/DDBJ whole genome shotgun (WGS) entry which is preliminary data.</text>
</comment>
<feature type="active site" description="Charge relay system" evidence="7">
    <location>
        <position position="182"/>
    </location>
</feature>
<evidence type="ECO:0000256" key="4">
    <source>
        <dbReference type="ARBA" id="ARBA00022801"/>
    </source>
</evidence>
<dbReference type="PROSITE" id="PS00136">
    <property type="entry name" value="SUBTILASE_ASP"/>
    <property type="match status" value="1"/>
</dbReference>
<evidence type="ECO:0000259" key="10">
    <source>
        <dbReference type="Pfam" id="PF00082"/>
    </source>
</evidence>
<dbReference type="InterPro" id="IPR036852">
    <property type="entry name" value="Peptidase_S8/S53_dom_sf"/>
</dbReference>
<keyword evidence="3 9" id="KW-0732">Signal</keyword>
<dbReference type="SUPFAM" id="SSF54897">
    <property type="entry name" value="Protease propeptides/inhibitors"/>
    <property type="match status" value="1"/>
</dbReference>
<dbReference type="Gene3D" id="3.30.70.80">
    <property type="entry name" value="Peptidase S8 propeptide/proteinase inhibitor I9"/>
    <property type="match status" value="1"/>
</dbReference>
<dbReference type="Gene3D" id="3.40.50.200">
    <property type="entry name" value="Peptidase S8/S53 domain"/>
    <property type="match status" value="1"/>
</dbReference>
<dbReference type="SUPFAM" id="SSF52743">
    <property type="entry name" value="Subtilisin-like"/>
    <property type="match status" value="1"/>
</dbReference>
<evidence type="ECO:0000256" key="7">
    <source>
        <dbReference type="PROSITE-ProRule" id="PRU01240"/>
    </source>
</evidence>
<evidence type="ECO:0000313" key="12">
    <source>
        <dbReference type="EMBL" id="OAA63041.1"/>
    </source>
</evidence>
<dbReference type="GO" id="GO:0004252">
    <property type="term" value="F:serine-type endopeptidase activity"/>
    <property type="evidence" value="ECO:0007669"/>
    <property type="project" value="UniProtKB-UniRule"/>
</dbReference>
<evidence type="ECO:0000313" key="13">
    <source>
        <dbReference type="Proteomes" id="UP000076744"/>
    </source>
</evidence>
<accession>A0A167VW35</accession>
<dbReference type="InterPro" id="IPR015500">
    <property type="entry name" value="Peptidase_S8_subtilisin-rel"/>
</dbReference>
<feature type="active site" description="Charge relay system" evidence="7">
    <location>
        <position position="151"/>
    </location>
</feature>
<feature type="domain" description="Peptidase S8/S53" evidence="10">
    <location>
        <begin position="149"/>
        <end position="362"/>
    </location>
</feature>
<evidence type="ECO:0000256" key="5">
    <source>
        <dbReference type="ARBA" id="ARBA00022825"/>
    </source>
</evidence>
<evidence type="ECO:0000256" key="3">
    <source>
        <dbReference type="ARBA" id="ARBA00022729"/>
    </source>
</evidence>
<dbReference type="AlphaFoldDB" id="A0A167VW35"/>
<dbReference type="InterPro" id="IPR000209">
    <property type="entry name" value="Peptidase_S8/S53_dom"/>
</dbReference>